<feature type="domain" description="Glycosyltransferase 61 catalytic" evidence="10">
    <location>
        <begin position="350"/>
        <end position="459"/>
    </location>
</feature>
<organism evidence="11 12">
    <name type="scientific">Ephemerocybe angulata</name>
    <dbReference type="NCBI Taxonomy" id="980116"/>
    <lineage>
        <taxon>Eukaryota</taxon>
        <taxon>Fungi</taxon>
        <taxon>Dikarya</taxon>
        <taxon>Basidiomycota</taxon>
        <taxon>Agaricomycotina</taxon>
        <taxon>Agaricomycetes</taxon>
        <taxon>Agaricomycetidae</taxon>
        <taxon>Agaricales</taxon>
        <taxon>Agaricineae</taxon>
        <taxon>Psathyrellaceae</taxon>
        <taxon>Ephemerocybe</taxon>
    </lineage>
</organism>
<dbReference type="AlphaFoldDB" id="A0A8H5AYX4"/>
<dbReference type="EMBL" id="JAACJK010000224">
    <property type="protein sequence ID" value="KAF5313443.1"/>
    <property type="molecule type" value="Genomic_DNA"/>
</dbReference>
<dbReference type="OrthoDB" id="529273at2759"/>
<dbReference type="InterPro" id="IPR049625">
    <property type="entry name" value="Glyco_transf_61_cat"/>
</dbReference>
<dbReference type="PANTHER" id="PTHR20961:SF38">
    <property type="entry name" value="PROTEIN O-LINKED-MANNOSE BETA-1,4-N-ACETYLGLUCOSAMINYLTRANSFERASE 2"/>
    <property type="match status" value="1"/>
</dbReference>
<evidence type="ECO:0000256" key="9">
    <source>
        <dbReference type="SAM" id="Phobius"/>
    </source>
</evidence>
<evidence type="ECO:0000256" key="2">
    <source>
        <dbReference type="ARBA" id="ARBA00022676"/>
    </source>
</evidence>
<keyword evidence="2" id="KW-0328">Glycosyltransferase</keyword>
<keyword evidence="3" id="KW-0808">Transferase</keyword>
<gene>
    <name evidence="11" type="ORF">D9611_008655</name>
</gene>
<keyword evidence="12" id="KW-1185">Reference proteome</keyword>
<evidence type="ECO:0000313" key="11">
    <source>
        <dbReference type="EMBL" id="KAF5313443.1"/>
    </source>
</evidence>
<feature type="region of interest" description="Disordered" evidence="8">
    <location>
        <begin position="64"/>
        <end position="92"/>
    </location>
</feature>
<dbReference type="Pfam" id="PF04577">
    <property type="entry name" value="Glyco_transf_61"/>
    <property type="match status" value="1"/>
</dbReference>
<accession>A0A8H5AYX4</accession>
<evidence type="ECO:0000256" key="7">
    <source>
        <dbReference type="ARBA" id="ARBA00023180"/>
    </source>
</evidence>
<comment type="subcellular location">
    <subcellularLocation>
        <location evidence="1">Membrane</location>
        <topology evidence="1">Single-pass membrane protein</topology>
    </subcellularLocation>
</comment>
<evidence type="ECO:0000256" key="4">
    <source>
        <dbReference type="ARBA" id="ARBA00022692"/>
    </source>
</evidence>
<dbReference type="GO" id="GO:0035269">
    <property type="term" value="P:protein O-linked glycosylation via mannose"/>
    <property type="evidence" value="ECO:0007669"/>
    <property type="project" value="TreeGrafter"/>
</dbReference>
<dbReference type="GO" id="GO:0097363">
    <property type="term" value="F:protein O-acetylglucosaminyltransferase activity"/>
    <property type="evidence" value="ECO:0007669"/>
    <property type="project" value="TreeGrafter"/>
</dbReference>
<protein>
    <recommendedName>
        <fullName evidence="10">Glycosyltransferase 61 catalytic domain-containing protein</fullName>
    </recommendedName>
</protein>
<keyword evidence="7" id="KW-0325">Glycoprotein</keyword>
<evidence type="ECO:0000259" key="10">
    <source>
        <dbReference type="Pfam" id="PF04577"/>
    </source>
</evidence>
<feature type="compositionally biased region" description="Low complexity" evidence="8">
    <location>
        <begin position="80"/>
        <end position="92"/>
    </location>
</feature>
<dbReference type="InterPro" id="IPR007657">
    <property type="entry name" value="Glycosyltransferase_61"/>
</dbReference>
<evidence type="ECO:0000256" key="1">
    <source>
        <dbReference type="ARBA" id="ARBA00004167"/>
    </source>
</evidence>
<proteinExistence type="predicted"/>
<reference evidence="11 12" key="1">
    <citation type="journal article" date="2020" name="ISME J.">
        <title>Uncovering the hidden diversity of litter-decomposition mechanisms in mushroom-forming fungi.</title>
        <authorList>
            <person name="Floudas D."/>
            <person name="Bentzer J."/>
            <person name="Ahren D."/>
            <person name="Johansson T."/>
            <person name="Persson P."/>
            <person name="Tunlid A."/>
        </authorList>
    </citation>
    <scope>NUCLEOTIDE SEQUENCE [LARGE SCALE GENOMIC DNA]</scope>
    <source>
        <strain evidence="11 12">CBS 175.51</strain>
    </source>
</reference>
<feature type="transmembrane region" description="Helical" evidence="9">
    <location>
        <begin position="12"/>
        <end position="29"/>
    </location>
</feature>
<dbReference type="Proteomes" id="UP000541558">
    <property type="component" value="Unassembled WGS sequence"/>
</dbReference>
<evidence type="ECO:0000313" key="12">
    <source>
        <dbReference type="Proteomes" id="UP000541558"/>
    </source>
</evidence>
<sequence>MSNIFRRDQRRFIVLAAVATSFLLLFVLHSQDRLPSPPRGLSWGSPKPKSGLSAIAIGEELENEAPNEDPYHPSPHTENAQSPPVAQPAAPSPVSVNLLAPSDLETTIPQAPKSLDSDVMVDVWSYGYSIFDKLYVKNGTFYAVTSRKESFPPKEGILTKIIIELEEGPYNPAEDRLQYLTPSEAKEVLGDYATVIPGMTMFIADPPQYLPHFYHFWGEVIIGAWRVYSALGFSKDNNGSLDRLSFPDRWIMPFIDREDEWRDKAGLNAPLMRLAFPSASIEKSEIWKDWIKSGNTLVFERSMVINRRAAHKSPLGFTWFKMISGTQNVSVPSNFWEPLRKSVTKNLFGYVPEVAASGKALVVPKFKHSKDTASSKPHSIKPIVTYISRQSTGRRLIDADHQGLVAALKELAMENICEVRIPIMEHLTLQEQMAEITSSTIMIGVHGNGLTHQLFMPPSLRSAVFEIQPPGDYAFDYWMLSRNVGHKHYMVRNDTLTTYGPEEWHEGVNMGPLFHTTSIPVYGPVIADMVRKRLTQPERDVEP</sequence>
<dbReference type="GO" id="GO:0005783">
    <property type="term" value="C:endoplasmic reticulum"/>
    <property type="evidence" value="ECO:0007669"/>
    <property type="project" value="TreeGrafter"/>
</dbReference>
<evidence type="ECO:0000256" key="6">
    <source>
        <dbReference type="ARBA" id="ARBA00023136"/>
    </source>
</evidence>
<dbReference type="GO" id="GO:0016020">
    <property type="term" value="C:membrane"/>
    <property type="evidence" value="ECO:0007669"/>
    <property type="project" value="UniProtKB-SubCell"/>
</dbReference>
<evidence type="ECO:0000256" key="5">
    <source>
        <dbReference type="ARBA" id="ARBA00022989"/>
    </source>
</evidence>
<evidence type="ECO:0000256" key="3">
    <source>
        <dbReference type="ARBA" id="ARBA00022679"/>
    </source>
</evidence>
<comment type="caution">
    <text evidence="11">The sequence shown here is derived from an EMBL/GenBank/DDBJ whole genome shotgun (WGS) entry which is preliminary data.</text>
</comment>
<name>A0A8H5AYX4_9AGAR</name>
<keyword evidence="6 9" id="KW-0472">Membrane</keyword>
<evidence type="ECO:0000256" key="8">
    <source>
        <dbReference type="SAM" id="MobiDB-lite"/>
    </source>
</evidence>
<dbReference type="PANTHER" id="PTHR20961">
    <property type="entry name" value="GLYCOSYLTRANSFERASE"/>
    <property type="match status" value="1"/>
</dbReference>
<keyword evidence="4 9" id="KW-0812">Transmembrane</keyword>
<keyword evidence="5 9" id="KW-1133">Transmembrane helix</keyword>